<dbReference type="EC" id="4.2.1.59" evidence="10"/>
<comment type="similarity">
    <text evidence="3 10">Belongs to the thioester dehydratase family. FabZ subfamily.</text>
</comment>
<gene>
    <name evidence="10 11" type="primary">fabZ</name>
    <name evidence="11" type="ORF">HLPR_25590</name>
</gene>
<dbReference type="PANTHER" id="PTHR30272:SF1">
    <property type="entry name" value="3-HYDROXYACYL-[ACYL-CARRIER-PROTEIN] DEHYDRATASE"/>
    <property type="match status" value="1"/>
</dbReference>
<keyword evidence="12" id="KW-1185">Reference proteome</keyword>
<keyword evidence="8 10" id="KW-0456">Lyase</keyword>
<dbReference type="GO" id="GO:0006633">
    <property type="term" value="P:fatty acid biosynthetic process"/>
    <property type="evidence" value="ECO:0007669"/>
    <property type="project" value="UniProtKB-UniRule"/>
</dbReference>
<reference evidence="11 12" key="1">
    <citation type="submission" date="2023-08" db="EMBL/GenBank/DDBJ databases">
        <title>Helicovermis profunda gen. nov., sp. nov., a novel mesophilic, fermentative bacterium within the Bacillota from a deep-sea hydrothermal vent chimney.</title>
        <authorList>
            <person name="Miyazaki U."/>
            <person name="Mizutani D."/>
            <person name="Hashimoto Y."/>
            <person name="Tame A."/>
            <person name="Sawayama S."/>
            <person name="Miyazaki J."/>
            <person name="Takai K."/>
            <person name="Nakagawa S."/>
        </authorList>
    </citation>
    <scope>NUCLEOTIDE SEQUENCE [LARGE SCALE GENOMIC DNA]</scope>
    <source>
        <strain evidence="11 12">S502</strain>
    </source>
</reference>
<keyword evidence="7 10" id="KW-0443">Lipid metabolism</keyword>
<dbReference type="InterPro" id="IPR013114">
    <property type="entry name" value="FabA_FabZ"/>
</dbReference>
<sequence length="143" mass="15676">MLNSIEIQKILPHRYPFLLVDKILELEVGVKAVGIKNVTFNEPFFQGHFPGNPIMPGVLIVEALAQVGAVALMSLEENKGKLAVFAGIDKVRFKKQVIPGDTLRMEVKLEAMRRGIGKGQAIAYVDGKVACKGELMFGIVENN</sequence>
<keyword evidence="4 10" id="KW-0963">Cytoplasm</keyword>
<dbReference type="InterPro" id="IPR029069">
    <property type="entry name" value="HotDog_dom_sf"/>
</dbReference>
<evidence type="ECO:0000256" key="1">
    <source>
        <dbReference type="ARBA" id="ARBA00001055"/>
    </source>
</evidence>
<evidence type="ECO:0000256" key="10">
    <source>
        <dbReference type="HAMAP-Rule" id="MF_00406"/>
    </source>
</evidence>
<evidence type="ECO:0000256" key="8">
    <source>
        <dbReference type="ARBA" id="ARBA00023239"/>
    </source>
</evidence>
<name>A0AAU9EKV0_9FIRM</name>
<dbReference type="AlphaFoldDB" id="A0AAU9EKV0"/>
<dbReference type="KEGG" id="hprf:HLPR_25590"/>
<evidence type="ECO:0000313" key="12">
    <source>
        <dbReference type="Proteomes" id="UP001321786"/>
    </source>
</evidence>
<comment type="catalytic activity">
    <reaction evidence="1 10">
        <text>a (3R)-hydroxyacyl-[ACP] = a (2E)-enoyl-[ACP] + H2O</text>
        <dbReference type="Rhea" id="RHEA:13097"/>
        <dbReference type="Rhea" id="RHEA-COMP:9925"/>
        <dbReference type="Rhea" id="RHEA-COMP:9945"/>
        <dbReference type="ChEBI" id="CHEBI:15377"/>
        <dbReference type="ChEBI" id="CHEBI:78784"/>
        <dbReference type="ChEBI" id="CHEBI:78827"/>
        <dbReference type="EC" id="4.2.1.59"/>
    </reaction>
</comment>
<dbReference type="RefSeq" id="WP_338535827.1">
    <property type="nucleotide sequence ID" value="NZ_AP028654.1"/>
</dbReference>
<dbReference type="Gene3D" id="3.10.129.10">
    <property type="entry name" value="Hotdog Thioesterase"/>
    <property type="match status" value="1"/>
</dbReference>
<accession>A0AAU9EKV0</accession>
<dbReference type="NCBIfam" id="NF000582">
    <property type="entry name" value="PRK00006.1"/>
    <property type="match status" value="1"/>
</dbReference>
<dbReference type="FunFam" id="3.10.129.10:FF:000001">
    <property type="entry name" value="3-hydroxyacyl-[acyl-carrier-protein] dehydratase FabZ"/>
    <property type="match status" value="1"/>
</dbReference>
<comment type="function">
    <text evidence="9 10">Involved in unsaturated fatty acids biosynthesis. Catalyzes the dehydration of short chain beta-hydroxyacyl-ACPs and long chain saturated and unsaturated beta-hydroxyacyl-ACPs.</text>
</comment>
<evidence type="ECO:0000256" key="9">
    <source>
        <dbReference type="ARBA" id="ARBA00025049"/>
    </source>
</evidence>
<dbReference type="GO" id="GO:0019171">
    <property type="term" value="F:(3R)-hydroxyacyl-[acyl-carrier-protein] dehydratase activity"/>
    <property type="evidence" value="ECO:0007669"/>
    <property type="project" value="UniProtKB-EC"/>
</dbReference>
<evidence type="ECO:0000256" key="6">
    <source>
        <dbReference type="ARBA" id="ARBA00022556"/>
    </source>
</evidence>
<comment type="subcellular location">
    <subcellularLocation>
        <location evidence="2 10">Cytoplasm</location>
    </subcellularLocation>
</comment>
<dbReference type="PANTHER" id="PTHR30272">
    <property type="entry name" value="3-HYDROXYACYL-[ACYL-CARRIER-PROTEIN] DEHYDRATASE"/>
    <property type="match status" value="1"/>
</dbReference>
<dbReference type="GO" id="GO:0009245">
    <property type="term" value="P:lipid A biosynthetic process"/>
    <property type="evidence" value="ECO:0007669"/>
    <property type="project" value="UniProtKB-UniRule"/>
</dbReference>
<dbReference type="CDD" id="cd01288">
    <property type="entry name" value="FabZ"/>
    <property type="match status" value="1"/>
</dbReference>
<dbReference type="GO" id="GO:0005737">
    <property type="term" value="C:cytoplasm"/>
    <property type="evidence" value="ECO:0007669"/>
    <property type="project" value="UniProtKB-SubCell"/>
</dbReference>
<evidence type="ECO:0000256" key="4">
    <source>
        <dbReference type="ARBA" id="ARBA00022490"/>
    </source>
</evidence>
<dbReference type="NCBIfam" id="TIGR01750">
    <property type="entry name" value="fabZ"/>
    <property type="match status" value="1"/>
</dbReference>
<protein>
    <recommendedName>
        <fullName evidence="10">3-hydroxyacyl-[acyl-carrier-protein] dehydratase FabZ</fullName>
        <ecNumber evidence="10">4.2.1.59</ecNumber>
    </recommendedName>
    <alternativeName>
        <fullName evidence="10">(3R)-hydroxymyristoyl-[acyl-carrier-protein] dehydratase</fullName>
        <shortName evidence="10">(3R)-hydroxymyristoyl-ACP dehydrase</shortName>
    </alternativeName>
    <alternativeName>
        <fullName evidence="10">Beta-hydroxyacyl-ACP dehydratase</fullName>
    </alternativeName>
</protein>
<evidence type="ECO:0000313" key="11">
    <source>
        <dbReference type="EMBL" id="BEP30228.1"/>
    </source>
</evidence>
<evidence type="ECO:0000256" key="7">
    <source>
        <dbReference type="ARBA" id="ARBA00023098"/>
    </source>
</evidence>
<dbReference type="SUPFAM" id="SSF54637">
    <property type="entry name" value="Thioesterase/thiol ester dehydrase-isomerase"/>
    <property type="match status" value="1"/>
</dbReference>
<dbReference type="Pfam" id="PF07977">
    <property type="entry name" value="FabA"/>
    <property type="match status" value="1"/>
</dbReference>
<feature type="active site" evidence="10">
    <location>
        <position position="48"/>
    </location>
</feature>
<dbReference type="EMBL" id="AP028654">
    <property type="protein sequence ID" value="BEP30228.1"/>
    <property type="molecule type" value="Genomic_DNA"/>
</dbReference>
<organism evidence="11 12">
    <name type="scientific">Helicovermis profundi</name>
    <dbReference type="NCBI Taxonomy" id="3065157"/>
    <lineage>
        <taxon>Bacteria</taxon>
        <taxon>Bacillati</taxon>
        <taxon>Bacillota</taxon>
        <taxon>Clostridia</taxon>
        <taxon>Helicovermis</taxon>
    </lineage>
</organism>
<dbReference type="InterPro" id="IPR010084">
    <property type="entry name" value="FabZ"/>
</dbReference>
<dbReference type="HAMAP" id="MF_00406">
    <property type="entry name" value="FabZ"/>
    <property type="match status" value="1"/>
</dbReference>
<evidence type="ECO:0000256" key="3">
    <source>
        <dbReference type="ARBA" id="ARBA00009174"/>
    </source>
</evidence>
<proteinExistence type="inferred from homology"/>
<keyword evidence="5 10" id="KW-0444">Lipid biosynthesis</keyword>
<dbReference type="Proteomes" id="UP001321786">
    <property type="component" value="Chromosome"/>
</dbReference>
<dbReference type="GO" id="GO:0016020">
    <property type="term" value="C:membrane"/>
    <property type="evidence" value="ECO:0007669"/>
    <property type="project" value="GOC"/>
</dbReference>
<keyword evidence="6 10" id="KW-0441">Lipid A biosynthesis</keyword>
<evidence type="ECO:0000256" key="5">
    <source>
        <dbReference type="ARBA" id="ARBA00022516"/>
    </source>
</evidence>
<evidence type="ECO:0000256" key="2">
    <source>
        <dbReference type="ARBA" id="ARBA00004496"/>
    </source>
</evidence>